<dbReference type="EMBL" id="ONZP01000159">
    <property type="protein sequence ID" value="SPJ75397.1"/>
    <property type="molecule type" value="Genomic_DNA"/>
</dbReference>
<feature type="region of interest" description="Disordered" evidence="1">
    <location>
        <begin position="1"/>
        <end position="42"/>
    </location>
</feature>
<evidence type="ECO:0000313" key="3">
    <source>
        <dbReference type="Proteomes" id="UP001187734"/>
    </source>
</evidence>
<protein>
    <submittedName>
        <fullName evidence="2">Uncharacterized protein</fullName>
    </submittedName>
</protein>
<dbReference type="Proteomes" id="UP001187734">
    <property type="component" value="Unassembled WGS sequence"/>
</dbReference>
<reference evidence="2" key="1">
    <citation type="submission" date="2018-03" db="EMBL/GenBank/DDBJ databases">
        <authorList>
            <person name="Guldener U."/>
        </authorList>
    </citation>
    <scope>NUCLEOTIDE SEQUENCE</scope>
</reference>
<dbReference type="AlphaFoldDB" id="A0AAE8M706"/>
<accession>A0AAE8M706</accession>
<proteinExistence type="predicted"/>
<keyword evidence="3" id="KW-1185">Reference proteome</keyword>
<evidence type="ECO:0000256" key="1">
    <source>
        <dbReference type="SAM" id="MobiDB-lite"/>
    </source>
</evidence>
<name>A0AAE8M706_9HYPO</name>
<comment type="caution">
    <text evidence="2">The sequence shown here is derived from an EMBL/GenBank/DDBJ whole genome shotgun (WGS) entry which is preliminary data.</text>
</comment>
<gene>
    <name evidence="2" type="ORF">FTOL_05128</name>
</gene>
<sequence>MDAYLAGQRTAAEDQGDDNERPSKRVKVGTETADDDSFSNSELLNDNDPVVVIDILLVEAQDPTQMELVSEVLTSDRDVEDDEDEQDLGLDIQVSGENEATFEDNAGELLAYMGLPATDKISWASLFLDLCEPGDYILPLRRFLSDCKLRSSYRGESSEQVDAFLNRRDRDTWATHDAQIDTEWDRFAAEIVDLSQNNIVLASLSKPSGPLNAVLTMNWHFPTWSTQAPFWSHVMDPTNPSLRAQKEKYGLNSFIRTQNRLPIREHYKKSGVNWDDIYPNWTAIEEKCLSFNKTLNRHSKLIMVIGTENVRSFEKLIEYDSATEELVQVKLRIPQVKTFGDVPNFVIIQNKTSREVRQVVFFSYHSQTFFARDVNMPSRAYHDFLWNAVADMAMVLPLNRGDMYFTRQVGIWRPVSNKADIYKNTQMHLAVRLRNNEKKSGVLLPENAVRHAFRKTLSKRPELSLIPDSTGSFVRAILRYFISKAQQTINDPAWRRTPAYDRMYASHVQNFANHSATGRTRGLATRQTEAYRSSESGRYSAASLGRSATLPRNKQAERIAALLKVKQVRELRDADTNTLDVKQRAMQDRIRNLQSMDKKKLGSFFRQYVVWWAPWHPRGLRYDGDGCEDSDDFDYDGQDHPAVQVTRAFKSQEKKAFVVQGEEVEDE</sequence>
<organism evidence="2 3">
    <name type="scientific">Fusarium torulosum</name>
    <dbReference type="NCBI Taxonomy" id="33205"/>
    <lineage>
        <taxon>Eukaryota</taxon>
        <taxon>Fungi</taxon>
        <taxon>Dikarya</taxon>
        <taxon>Ascomycota</taxon>
        <taxon>Pezizomycotina</taxon>
        <taxon>Sordariomycetes</taxon>
        <taxon>Hypocreomycetidae</taxon>
        <taxon>Hypocreales</taxon>
        <taxon>Nectriaceae</taxon>
        <taxon>Fusarium</taxon>
    </lineage>
</organism>
<evidence type="ECO:0000313" key="2">
    <source>
        <dbReference type="EMBL" id="SPJ75397.1"/>
    </source>
</evidence>